<feature type="repeat" description="TPR" evidence="6">
    <location>
        <begin position="225"/>
        <end position="258"/>
    </location>
</feature>
<dbReference type="SUPFAM" id="SSF46894">
    <property type="entry name" value="C-terminal effector domain of the bipartite response regulators"/>
    <property type="match status" value="1"/>
</dbReference>
<feature type="coiled-coil region" evidence="7">
    <location>
        <begin position="387"/>
        <end position="454"/>
    </location>
</feature>
<feature type="signal peptide" evidence="9">
    <location>
        <begin position="1"/>
        <end position="23"/>
    </location>
</feature>
<evidence type="ECO:0000256" key="4">
    <source>
        <dbReference type="ARBA" id="ARBA00022803"/>
    </source>
</evidence>
<evidence type="ECO:0000256" key="8">
    <source>
        <dbReference type="SAM" id="Phobius"/>
    </source>
</evidence>
<keyword evidence="7" id="KW-0175">Coiled coil</keyword>
<keyword evidence="8" id="KW-0812">Transmembrane</keyword>
<dbReference type="PANTHER" id="PTHR46630">
    <property type="entry name" value="TETRATRICOPEPTIDE REPEAT PROTEIN 29"/>
    <property type="match status" value="1"/>
</dbReference>
<evidence type="ECO:0000313" key="11">
    <source>
        <dbReference type="Proteomes" id="UP000606494"/>
    </source>
</evidence>
<sequence length="543" mass="63024">MTIFFRYLFLPAFLLCLGNVLLAQKDTPEAPLLRESMRENPDEAFKQIRRTLHAALADDDHYLVAVCYGQLGDLYYFQAAYLQALDNFYRAESLFRKQEQLPQLAAIWIKIGETRLHNKQYSSSLEAFEQGLFLYKSADVQEGIADALAHIGQVHEKNGKLEEAKHYQHLALAQVGEKGDWALAAKIHENIGSIYEDKFQLDSARFYFSKALEIAKKTSDQTLHIRITNNMGDIYRKTGEYSTALDYTRQAVDLATRMNEHYQLASAYRDLSKIFSLTGQYDSAYHYSEAGRNIHTEIFSEDNAKQLTILQTLFELEQKEDAITQYERERRIHLTMFLFGIAIVLLLLFLGLSIISRQRSKIANERKLNEQNQKLHETQKIAMETDLYNKQLKAENLRNELELKSKELTSHTLHLIQKNQLLEELKEKLGEIVNNDKRDQRKELKQLLNLLQLNHNQDKNWEDFRVVFERVHEHFFEGLMAHCSKLSSADLRLAALLKMNLRSADIATMLGISQDSLRIARYRLRKKLVLPEGESLSTFIQNL</sequence>
<keyword evidence="3" id="KW-0677">Repeat</keyword>
<feature type="chain" id="PRO_5046344230" evidence="9">
    <location>
        <begin position="24"/>
        <end position="543"/>
    </location>
</feature>
<dbReference type="InterPro" id="IPR019734">
    <property type="entry name" value="TPR_rpt"/>
</dbReference>
<keyword evidence="8" id="KW-0472">Membrane</keyword>
<evidence type="ECO:0000256" key="3">
    <source>
        <dbReference type="ARBA" id="ARBA00022737"/>
    </source>
</evidence>
<dbReference type="SUPFAM" id="SSF48452">
    <property type="entry name" value="TPR-like"/>
    <property type="match status" value="1"/>
</dbReference>
<dbReference type="SMART" id="SM00028">
    <property type="entry name" value="TPR"/>
    <property type="match status" value="6"/>
</dbReference>
<accession>A0ABR7Y1H2</accession>
<comment type="similarity">
    <text evidence="5">Belongs to the Rap family.</text>
</comment>
<keyword evidence="4 6" id="KW-0802">TPR repeat</keyword>
<organism evidence="10 11">
    <name type="scientific">Sphingobacterium arenae</name>
    <dbReference type="NCBI Taxonomy" id="1280598"/>
    <lineage>
        <taxon>Bacteria</taxon>
        <taxon>Pseudomonadati</taxon>
        <taxon>Bacteroidota</taxon>
        <taxon>Sphingobacteriia</taxon>
        <taxon>Sphingobacteriales</taxon>
        <taxon>Sphingobacteriaceae</taxon>
        <taxon>Sphingobacterium</taxon>
    </lineage>
</organism>
<feature type="transmembrane region" description="Helical" evidence="8">
    <location>
        <begin position="334"/>
        <end position="355"/>
    </location>
</feature>
<dbReference type="InterPro" id="IPR016032">
    <property type="entry name" value="Sig_transdc_resp-reg_C-effctor"/>
</dbReference>
<keyword evidence="11" id="KW-1185">Reference proteome</keyword>
<dbReference type="Pfam" id="PF13424">
    <property type="entry name" value="TPR_12"/>
    <property type="match status" value="2"/>
</dbReference>
<evidence type="ECO:0000256" key="9">
    <source>
        <dbReference type="SAM" id="SignalP"/>
    </source>
</evidence>
<evidence type="ECO:0000256" key="5">
    <source>
        <dbReference type="ARBA" id="ARBA00038253"/>
    </source>
</evidence>
<feature type="repeat" description="TPR" evidence="6">
    <location>
        <begin position="185"/>
        <end position="218"/>
    </location>
</feature>
<dbReference type="PANTHER" id="PTHR46630:SF1">
    <property type="entry name" value="TETRATRICOPEPTIDE REPEAT PROTEIN 29"/>
    <property type="match status" value="1"/>
</dbReference>
<evidence type="ECO:0000256" key="1">
    <source>
        <dbReference type="ARBA" id="ARBA00004496"/>
    </source>
</evidence>
<comment type="caution">
    <text evidence="10">The sequence shown here is derived from an EMBL/GenBank/DDBJ whole genome shotgun (WGS) entry which is preliminary data.</text>
</comment>
<gene>
    <name evidence="10" type="ORF">H8B17_06040</name>
</gene>
<dbReference type="Gene3D" id="1.25.40.10">
    <property type="entry name" value="Tetratricopeptide repeat domain"/>
    <property type="match status" value="2"/>
</dbReference>
<keyword evidence="9" id="KW-0732">Signal</keyword>
<name>A0ABR7Y1H2_9SPHI</name>
<reference evidence="10 11" key="1">
    <citation type="submission" date="2020-08" db="EMBL/GenBank/DDBJ databases">
        <title>Sphingobacterium sp. DN00404 isolated from aquaculture water.</title>
        <authorList>
            <person name="Zhang M."/>
        </authorList>
    </citation>
    <scope>NUCLEOTIDE SEQUENCE [LARGE SCALE GENOMIC DNA]</scope>
    <source>
        <strain evidence="10 11">KCTC 32294</strain>
    </source>
</reference>
<dbReference type="EMBL" id="JACNYK010000001">
    <property type="protein sequence ID" value="MBD1425140.1"/>
    <property type="molecule type" value="Genomic_DNA"/>
</dbReference>
<evidence type="ECO:0000256" key="6">
    <source>
        <dbReference type="PROSITE-ProRule" id="PRU00339"/>
    </source>
</evidence>
<evidence type="ECO:0000313" key="10">
    <source>
        <dbReference type="EMBL" id="MBD1425140.1"/>
    </source>
</evidence>
<evidence type="ECO:0000256" key="2">
    <source>
        <dbReference type="ARBA" id="ARBA00022490"/>
    </source>
</evidence>
<evidence type="ECO:0000256" key="7">
    <source>
        <dbReference type="SAM" id="Coils"/>
    </source>
</evidence>
<keyword evidence="8" id="KW-1133">Transmembrane helix</keyword>
<protein>
    <submittedName>
        <fullName evidence="10">Tetratricopeptide repeat protein</fullName>
    </submittedName>
</protein>
<keyword evidence="2" id="KW-0963">Cytoplasm</keyword>
<dbReference type="RefSeq" id="WP_190308221.1">
    <property type="nucleotide sequence ID" value="NZ_JACNYK010000001.1"/>
</dbReference>
<dbReference type="InterPro" id="IPR011990">
    <property type="entry name" value="TPR-like_helical_dom_sf"/>
</dbReference>
<comment type="subcellular location">
    <subcellularLocation>
        <location evidence="1">Cytoplasm</location>
    </subcellularLocation>
</comment>
<dbReference type="InterPro" id="IPR051476">
    <property type="entry name" value="Bac_ResReg_Asp_Phosphatase"/>
</dbReference>
<proteinExistence type="inferred from homology"/>
<dbReference type="PROSITE" id="PS50005">
    <property type="entry name" value="TPR"/>
    <property type="match status" value="2"/>
</dbReference>
<dbReference type="Proteomes" id="UP000606494">
    <property type="component" value="Unassembled WGS sequence"/>
</dbReference>